<feature type="signal peptide" evidence="1">
    <location>
        <begin position="1"/>
        <end position="21"/>
    </location>
</feature>
<evidence type="ECO:0000313" key="3">
    <source>
        <dbReference type="Proteomes" id="UP000323597"/>
    </source>
</evidence>
<keyword evidence="1" id="KW-0732">Signal</keyword>
<dbReference type="EMBL" id="CM017656">
    <property type="protein sequence ID" value="TYI69727.1"/>
    <property type="molecule type" value="Genomic_DNA"/>
</dbReference>
<dbReference type="Proteomes" id="UP000323597">
    <property type="component" value="Chromosome D08"/>
</dbReference>
<organism evidence="2 3">
    <name type="scientific">Gossypium mustelinum</name>
    <name type="common">Cotton</name>
    <name type="synonym">Gossypium caicoense</name>
    <dbReference type="NCBI Taxonomy" id="34275"/>
    <lineage>
        <taxon>Eukaryota</taxon>
        <taxon>Viridiplantae</taxon>
        <taxon>Streptophyta</taxon>
        <taxon>Embryophyta</taxon>
        <taxon>Tracheophyta</taxon>
        <taxon>Spermatophyta</taxon>
        <taxon>Magnoliopsida</taxon>
        <taxon>eudicotyledons</taxon>
        <taxon>Gunneridae</taxon>
        <taxon>Pentapetalae</taxon>
        <taxon>rosids</taxon>
        <taxon>malvids</taxon>
        <taxon>Malvales</taxon>
        <taxon>Malvaceae</taxon>
        <taxon>Malvoideae</taxon>
        <taxon>Gossypium</taxon>
    </lineage>
</organism>
<evidence type="ECO:0000313" key="2">
    <source>
        <dbReference type="EMBL" id="TYI69727.1"/>
    </source>
</evidence>
<sequence>MHSYATTSMVLWGWIAANAVASMPEILSNFDLKEIFITRKGMSNLLFYSYCMI</sequence>
<name>A0A5D2TWW5_GOSMU</name>
<dbReference type="AlphaFoldDB" id="A0A5D2TWW5"/>
<reference evidence="2 3" key="1">
    <citation type="submission" date="2019-07" db="EMBL/GenBank/DDBJ databases">
        <title>WGS assembly of Gossypium mustelinum.</title>
        <authorList>
            <person name="Chen Z.J."/>
            <person name="Sreedasyam A."/>
            <person name="Ando A."/>
            <person name="Song Q."/>
            <person name="De L."/>
            <person name="Hulse-Kemp A."/>
            <person name="Ding M."/>
            <person name="Ye W."/>
            <person name="Kirkbride R."/>
            <person name="Jenkins J."/>
            <person name="Plott C."/>
            <person name="Lovell J."/>
            <person name="Lin Y.-M."/>
            <person name="Vaughn R."/>
            <person name="Liu B."/>
            <person name="Li W."/>
            <person name="Simpson S."/>
            <person name="Scheffler B."/>
            <person name="Saski C."/>
            <person name="Grover C."/>
            <person name="Hu G."/>
            <person name="Conover J."/>
            <person name="Carlson J."/>
            <person name="Shu S."/>
            <person name="Boston L."/>
            <person name="Williams M."/>
            <person name="Peterson D."/>
            <person name="Mcgee K."/>
            <person name="Jones D."/>
            <person name="Wendel J."/>
            <person name="Stelly D."/>
            <person name="Grimwood J."/>
            <person name="Schmutz J."/>
        </authorList>
    </citation>
    <scope>NUCLEOTIDE SEQUENCE [LARGE SCALE GENOMIC DNA]</scope>
    <source>
        <strain evidence="2">1408120.09</strain>
    </source>
</reference>
<evidence type="ECO:0000256" key="1">
    <source>
        <dbReference type="SAM" id="SignalP"/>
    </source>
</evidence>
<proteinExistence type="predicted"/>
<feature type="chain" id="PRO_5023007192" evidence="1">
    <location>
        <begin position="22"/>
        <end position="53"/>
    </location>
</feature>
<keyword evidence="3" id="KW-1185">Reference proteome</keyword>
<protein>
    <submittedName>
        <fullName evidence="2">Uncharacterized protein</fullName>
    </submittedName>
</protein>
<gene>
    <name evidence="2" type="ORF">E1A91_D08G173700v1</name>
</gene>
<accession>A0A5D2TWW5</accession>